<dbReference type="InterPro" id="IPR013098">
    <property type="entry name" value="Ig_I-set"/>
</dbReference>
<dbReference type="InterPro" id="IPR036179">
    <property type="entry name" value="Ig-like_dom_sf"/>
</dbReference>
<dbReference type="InterPro" id="IPR003598">
    <property type="entry name" value="Ig_sub2"/>
</dbReference>
<evidence type="ECO:0000313" key="3">
    <source>
        <dbReference type="EMBL" id="MBN3289853.1"/>
    </source>
</evidence>
<dbReference type="SMART" id="SM00409">
    <property type="entry name" value="IG"/>
    <property type="match status" value="1"/>
</dbReference>
<dbReference type="InterPro" id="IPR003599">
    <property type="entry name" value="Ig_sub"/>
</dbReference>
<dbReference type="Gene3D" id="2.60.40.10">
    <property type="entry name" value="Immunoglobulins"/>
    <property type="match status" value="1"/>
</dbReference>
<proteinExistence type="predicted"/>
<protein>
    <submittedName>
        <fullName evidence="3">PRTG protein</fullName>
    </submittedName>
</protein>
<keyword evidence="4" id="KW-1185">Reference proteome</keyword>
<dbReference type="SUPFAM" id="SSF48726">
    <property type="entry name" value="Immunoglobulin"/>
    <property type="match status" value="1"/>
</dbReference>
<dbReference type="PANTHER" id="PTHR10075:SF100">
    <property type="entry name" value="FASCICLIN-2"/>
    <property type="match status" value="1"/>
</dbReference>
<dbReference type="EMBL" id="JAAWVN010005177">
    <property type="protein sequence ID" value="MBN3289853.1"/>
    <property type="molecule type" value="Genomic_DNA"/>
</dbReference>
<feature type="domain" description="Ig-like" evidence="2">
    <location>
        <begin position="69"/>
        <end position="173"/>
    </location>
</feature>
<evidence type="ECO:0000313" key="4">
    <source>
        <dbReference type="Proteomes" id="UP001166052"/>
    </source>
</evidence>
<keyword evidence="1" id="KW-0393">Immunoglobulin domain</keyword>
<feature type="non-terminal residue" evidence="3">
    <location>
        <position position="1"/>
    </location>
</feature>
<dbReference type="Proteomes" id="UP001166052">
    <property type="component" value="Unassembled WGS sequence"/>
</dbReference>
<comment type="caution">
    <text evidence="3">The sequence shown here is derived from an EMBL/GenBank/DDBJ whole genome shotgun (WGS) entry which is preliminary data.</text>
</comment>
<dbReference type="InterPro" id="IPR007110">
    <property type="entry name" value="Ig-like_dom"/>
</dbReference>
<accession>A0ABS2YTT5</accession>
<dbReference type="InterPro" id="IPR013783">
    <property type="entry name" value="Ig-like_fold"/>
</dbReference>
<dbReference type="Pfam" id="PF07679">
    <property type="entry name" value="I-set"/>
    <property type="match status" value="1"/>
</dbReference>
<gene>
    <name evidence="3" type="primary">Prtg</name>
    <name evidence="3" type="ORF">GTO92_0000715</name>
</gene>
<name>A0ABS2YTT5_POLSE</name>
<evidence type="ECO:0000256" key="1">
    <source>
        <dbReference type="ARBA" id="ARBA00023319"/>
    </source>
</evidence>
<dbReference type="PROSITE" id="PS50835">
    <property type="entry name" value="IG_LIKE"/>
    <property type="match status" value="1"/>
</dbReference>
<feature type="non-terminal residue" evidence="3">
    <location>
        <position position="177"/>
    </location>
</feature>
<organism evidence="3 4">
    <name type="scientific">Polypterus senegalus</name>
    <name type="common">Senegal bichir</name>
    <dbReference type="NCBI Taxonomy" id="55291"/>
    <lineage>
        <taxon>Eukaryota</taxon>
        <taxon>Metazoa</taxon>
        <taxon>Chordata</taxon>
        <taxon>Craniata</taxon>
        <taxon>Vertebrata</taxon>
        <taxon>Euteleostomi</taxon>
        <taxon>Actinopterygii</taxon>
        <taxon>Polypteriformes</taxon>
        <taxon>Polypteridae</taxon>
        <taxon>Polypterus</taxon>
    </lineage>
</organism>
<dbReference type="PANTHER" id="PTHR10075">
    <property type="entry name" value="BASIGIN RELATED"/>
    <property type="match status" value="1"/>
</dbReference>
<sequence length="177" mass="19944">MRFKLPLPSRKTPIMCRSPFKGQRLRAFMCKLCDSHELAEELCLAASPPSPVKWVVSVRGEAQVPVRWPARSSDCVLCFSELFFYKEPHNVNVMRKDPVILDCQARGDLPISMKWLKNGVKVVENDRVYALSNGSLYIAEVESKAGDKSDEGFYQCLAQNKYGAILSQKSRLTVASK</sequence>
<reference evidence="3" key="1">
    <citation type="journal article" date="2021" name="Cell">
        <title>Tracing the genetic footprints of vertebrate landing in non-teleost ray-finned fishes.</title>
        <authorList>
            <person name="Bi X."/>
            <person name="Wang K."/>
            <person name="Yang L."/>
            <person name="Pan H."/>
            <person name="Jiang H."/>
            <person name="Wei Q."/>
            <person name="Fang M."/>
            <person name="Yu H."/>
            <person name="Zhu C."/>
            <person name="Cai Y."/>
            <person name="He Y."/>
            <person name="Gan X."/>
            <person name="Zeng H."/>
            <person name="Yu D."/>
            <person name="Zhu Y."/>
            <person name="Jiang H."/>
            <person name="Qiu Q."/>
            <person name="Yang H."/>
            <person name="Zhang Y.E."/>
            <person name="Wang W."/>
            <person name="Zhu M."/>
            <person name="He S."/>
            <person name="Zhang G."/>
        </authorList>
    </citation>
    <scope>NUCLEOTIDE SEQUENCE</scope>
    <source>
        <strain evidence="3">Bchr_001</strain>
    </source>
</reference>
<dbReference type="SMART" id="SM00408">
    <property type="entry name" value="IGc2"/>
    <property type="match status" value="1"/>
</dbReference>
<evidence type="ECO:0000259" key="2">
    <source>
        <dbReference type="PROSITE" id="PS50835"/>
    </source>
</evidence>